<dbReference type="Pfam" id="PF00763">
    <property type="entry name" value="THF_DHG_CYH"/>
    <property type="match status" value="1"/>
</dbReference>
<dbReference type="GO" id="GO:0004477">
    <property type="term" value="F:methenyltetrahydrofolate cyclohydrolase activity"/>
    <property type="evidence" value="ECO:0007669"/>
    <property type="project" value="UniProtKB-UniRule"/>
</dbReference>
<proteinExistence type="inferred from homology"/>
<dbReference type="FunFam" id="3.40.50.720:FF:000006">
    <property type="entry name" value="Bifunctional protein FolD"/>
    <property type="match status" value="1"/>
</dbReference>
<keyword evidence="10 12" id="KW-0486">Methionine biosynthesis</keyword>
<dbReference type="GO" id="GO:0035999">
    <property type="term" value="P:tetrahydrofolate interconversion"/>
    <property type="evidence" value="ECO:0007669"/>
    <property type="project" value="UniProtKB-UniRule"/>
</dbReference>
<keyword evidence="3 12" id="KW-0554">One-carbon metabolism</keyword>
<dbReference type="UniPathway" id="UPA00193"/>
<dbReference type="FunFam" id="3.40.50.10860:FF:000005">
    <property type="entry name" value="C-1-tetrahydrofolate synthase, cytoplasmic, putative"/>
    <property type="match status" value="1"/>
</dbReference>
<evidence type="ECO:0000256" key="3">
    <source>
        <dbReference type="ARBA" id="ARBA00022563"/>
    </source>
</evidence>
<dbReference type="PATRIC" id="fig|1001583.3.peg.979"/>
<dbReference type="Proteomes" id="UP000012042">
    <property type="component" value="Chromosome"/>
</dbReference>
<accession>M5AE68</accession>
<dbReference type="GO" id="GO:0004488">
    <property type="term" value="F:methylenetetrahydrofolate dehydrogenase (NADP+) activity"/>
    <property type="evidence" value="ECO:0007669"/>
    <property type="project" value="UniProtKB-UniRule"/>
</dbReference>
<dbReference type="NCBIfam" id="NF010783">
    <property type="entry name" value="PRK14186.1"/>
    <property type="match status" value="1"/>
</dbReference>
<dbReference type="InterPro" id="IPR046346">
    <property type="entry name" value="Aminoacid_DH-like_N_sf"/>
</dbReference>
<evidence type="ECO:0000256" key="2">
    <source>
        <dbReference type="ARBA" id="ARBA00011738"/>
    </source>
</evidence>
<evidence type="ECO:0000256" key="9">
    <source>
        <dbReference type="ARBA" id="ARBA00023102"/>
    </source>
</evidence>
<dbReference type="EC" id="3.5.4.9" evidence="12"/>
<evidence type="ECO:0000256" key="8">
    <source>
        <dbReference type="ARBA" id="ARBA00023002"/>
    </source>
</evidence>
<dbReference type="InterPro" id="IPR000672">
    <property type="entry name" value="THF_DH/CycHdrlase"/>
</dbReference>
<reference evidence="15 16" key="1">
    <citation type="journal article" date="2013" name="PLoS ONE">
        <title>Genomic Analysis by Deep Sequencing of the Probiotic Lactobacillus brevis KB290 Harboring Nine Plasmids Reveals Genomic Stability.</title>
        <authorList>
            <person name="Fukao M."/>
            <person name="Oshima K."/>
            <person name="Morita H."/>
            <person name="Toh H."/>
            <person name="Suda W."/>
            <person name="Kim S.W."/>
            <person name="Suzuki S."/>
            <person name="Yakabe T."/>
            <person name="Hattori M."/>
            <person name="Yajima N."/>
        </authorList>
    </citation>
    <scope>NUCLEOTIDE SEQUENCE [LARGE SCALE GENOMIC DNA]</scope>
    <source>
        <strain evidence="15 16">KB290</strain>
    </source>
</reference>
<dbReference type="GO" id="GO:0005829">
    <property type="term" value="C:cytosol"/>
    <property type="evidence" value="ECO:0007669"/>
    <property type="project" value="TreeGrafter"/>
</dbReference>
<dbReference type="EC" id="1.5.1.5" evidence="12"/>
<dbReference type="InterPro" id="IPR036291">
    <property type="entry name" value="NAD(P)-bd_dom_sf"/>
</dbReference>
<name>M5AE68_LEVBR</name>
<keyword evidence="6 12" id="KW-0378">Hydrolase</keyword>
<evidence type="ECO:0000313" key="15">
    <source>
        <dbReference type="EMBL" id="BAN06627.1"/>
    </source>
</evidence>
<evidence type="ECO:0000259" key="14">
    <source>
        <dbReference type="Pfam" id="PF02882"/>
    </source>
</evidence>
<evidence type="ECO:0000313" key="16">
    <source>
        <dbReference type="Proteomes" id="UP000012042"/>
    </source>
</evidence>
<evidence type="ECO:0000259" key="13">
    <source>
        <dbReference type="Pfam" id="PF00763"/>
    </source>
</evidence>
<dbReference type="Gene3D" id="3.40.50.720">
    <property type="entry name" value="NAD(P)-binding Rossmann-like Domain"/>
    <property type="match status" value="1"/>
</dbReference>
<keyword evidence="11 12" id="KW-0511">Multifunctional enzyme</keyword>
<evidence type="ECO:0000256" key="10">
    <source>
        <dbReference type="ARBA" id="ARBA00023167"/>
    </source>
</evidence>
<keyword evidence="4 12" id="KW-0028">Amino-acid biosynthesis</keyword>
<comment type="caution">
    <text evidence="12">Lacks conserved residue(s) required for the propagation of feature annotation.</text>
</comment>
<dbReference type="HAMAP" id="MF_01576">
    <property type="entry name" value="THF_DHG_CYH"/>
    <property type="match status" value="1"/>
</dbReference>
<dbReference type="SUPFAM" id="SSF51735">
    <property type="entry name" value="NAD(P)-binding Rossmann-fold domains"/>
    <property type="match status" value="1"/>
</dbReference>
<evidence type="ECO:0000256" key="11">
    <source>
        <dbReference type="ARBA" id="ARBA00023268"/>
    </source>
</evidence>
<comment type="catalytic activity">
    <reaction evidence="12">
        <text>(6R)-5,10-methylene-5,6,7,8-tetrahydrofolate + NADP(+) = (6R)-5,10-methenyltetrahydrofolate + NADPH</text>
        <dbReference type="Rhea" id="RHEA:22812"/>
        <dbReference type="ChEBI" id="CHEBI:15636"/>
        <dbReference type="ChEBI" id="CHEBI:57455"/>
        <dbReference type="ChEBI" id="CHEBI:57783"/>
        <dbReference type="ChEBI" id="CHEBI:58349"/>
        <dbReference type="EC" id="1.5.1.5"/>
    </reaction>
</comment>
<comment type="subunit">
    <text evidence="2 12">Homodimer.</text>
</comment>
<protein>
    <recommendedName>
        <fullName evidence="12">Bifunctional protein FolD</fullName>
    </recommendedName>
    <domain>
        <recommendedName>
            <fullName evidence="12">Methylenetetrahydrofolate dehydrogenase</fullName>
            <ecNumber evidence="12">1.5.1.5</ecNumber>
        </recommendedName>
    </domain>
    <domain>
        <recommendedName>
            <fullName evidence="12">Methenyltetrahydrofolate cyclohydrolase</fullName>
            <ecNumber evidence="12">3.5.4.9</ecNumber>
        </recommendedName>
    </domain>
</protein>
<evidence type="ECO:0000256" key="4">
    <source>
        <dbReference type="ARBA" id="ARBA00022605"/>
    </source>
</evidence>
<evidence type="ECO:0000256" key="6">
    <source>
        <dbReference type="ARBA" id="ARBA00022801"/>
    </source>
</evidence>
<keyword evidence="5 12" id="KW-0658">Purine biosynthesis</keyword>
<dbReference type="KEGG" id="lbk:LVISKB_0992"/>
<dbReference type="GO" id="GO:0009086">
    <property type="term" value="P:methionine biosynthetic process"/>
    <property type="evidence" value="ECO:0007669"/>
    <property type="project" value="UniProtKB-KW"/>
</dbReference>
<dbReference type="PRINTS" id="PR00085">
    <property type="entry name" value="THFDHDRGNASE"/>
</dbReference>
<dbReference type="PANTHER" id="PTHR48099:SF5">
    <property type="entry name" value="C-1-TETRAHYDROFOLATE SYNTHASE, CYTOPLASMIC"/>
    <property type="match status" value="1"/>
</dbReference>
<dbReference type="HOGENOM" id="CLU_034045_2_1_9"/>
<comment type="similarity">
    <text evidence="12">Belongs to the tetrahydrofolate dehydrogenase/cyclohydrolase family.</text>
</comment>
<dbReference type="InterPro" id="IPR020867">
    <property type="entry name" value="THF_DH/CycHdrlase_CS"/>
</dbReference>
<dbReference type="SUPFAM" id="SSF53223">
    <property type="entry name" value="Aminoacid dehydrogenase-like, N-terminal domain"/>
    <property type="match status" value="1"/>
</dbReference>
<evidence type="ECO:0000256" key="5">
    <source>
        <dbReference type="ARBA" id="ARBA00022755"/>
    </source>
</evidence>
<organism evidence="15 16">
    <name type="scientific">Levilactobacillus brevis KB290</name>
    <dbReference type="NCBI Taxonomy" id="1001583"/>
    <lineage>
        <taxon>Bacteria</taxon>
        <taxon>Bacillati</taxon>
        <taxon>Bacillota</taxon>
        <taxon>Bacilli</taxon>
        <taxon>Lactobacillales</taxon>
        <taxon>Lactobacillaceae</taxon>
        <taxon>Levilactobacillus</taxon>
    </lineage>
</organism>
<dbReference type="AlphaFoldDB" id="M5AE68"/>
<feature type="domain" description="Tetrahydrofolate dehydrogenase/cyclohydrolase NAD(P)-binding" evidence="14">
    <location>
        <begin position="175"/>
        <end position="315"/>
    </location>
</feature>
<dbReference type="EMBL" id="AP012167">
    <property type="protein sequence ID" value="BAN06627.1"/>
    <property type="molecule type" value="Genomic_DNA"/>
</dbReference>
<dbReference type="CDD" id="cd01080">
    <property type="entry name" value="NAD_bind_m-THF_DH_Cyclohyd"/>
    <property type="match status" value="1"/>
</dbReference>
<dbReference type="InterPro" id="IPR020631">
    <property type="entry name" value="THF_DH/CycHdrlase_NAD-bd_dom"/>
</dbReference>
<dbReference type="GO" id="GO:0000105">
    <property type="term" value="P:L-histidine biosynthetic process"/>
    <property type="evidence" value="ECO:0007669"/>
    <property type="project" value="UniProtKB-KW"/>
</dbReference>
<comment type="pathway">
    <text evidence="1 12">One-carbon metabolism; tetrahydrofolate interconversion.</text>
</comment>
<dbReference type="Pfam" id="PF02882">
    <property type="entry name" value="THF_DHG_CYH_C"/>
    <property type="match status" value="1"/>
</dbReference>
<dbReference type="PANTHER" id="PTHR48099">
    <property type="entry name" value="C-1-TETRAHYDROFOLATE SYNTHASE, CYTOPLASMIC-RELATED"/>
    <property type="match status" value="1"/>
</dbReference>
<comment type="catalytic activity">
    <reaction evidence="12">
        <text>(6R)-5,10-methenyltetrahydrofolate + H2O = (6R)-10-formyltetrahydrofolate + H(+)</text>
        <dbReference type="Rhea" id="RHEA:23700"/>
        <dbReference type="ChEBI" id="CHEBI:15377"/>
        <dbReference type="ChEBI" id="CHEBI:15378"/>
        <dbReference type="ChEBI" id="CHEBI:57455"/>
        <dbReference type="ChEBI" id="CHEBI:195366"/>
        <dbReference type="EC" id="3.5.4.9"/>
    </reaction>
</comment>
<keyword evidence="8 12" id="KW-0560">Oxidoreductase</keyword>
<feature type="binding site" evidence="12">
    <location>
        <begin position="201"/>
        <end position="203"/>
    </location>
    <ligand>
        <name>NADP(+)</name>
        <dbReference type="ChEBI" id="CHEBI:58349"/>
    </ligand>
</feature>
<keyword evidence="7 12" id="KW-0521">NADP</keyword>
<comment type="function">
    <text evidence="12">Catalyzes the oxidation of 5,10-methylenetetrahydrofolate to 5,10-methenyltetrahydrofolate and then the hydrolysis of 5,10-methenyltetrahydrofolate to 10-formyltetrahydrofolate.</text>
</comment>
<keyword evidence="9 12" id="KW-0368">Histidine biosynthesis</keyword>
<dbReference type="InterPro" id="IPR020630">
    <property type="entry name" value="THF_DH/CycHdrlase_cat_dom"/>
</dbReference>
<feature type="domain" description="Tetrahydrofolate dehydrogenase/cyclohydrolase catalytic" evidence="13">
    <location>
        <begin position="40"/>
        <end position="154"/>
    </location>
</feature>
<dbReference type="GO" id="GO:0006164">
    <property type="term" value="P:purine nucleotide biosynthetic process"/>
    <property type="evidence" value="ECO:0007669"/>
    <property type="project" value="UniProtKB-KW"/>
</dbReference>
<gene>
    <name evidence="12" type="primary">folD</name>
    <name evidence="15" type="ORF">LVISKB_0992</name>
</gene>
<evidence type="ECO:0000256" key="7">
    <source>
        <dbReference type="ARBA" id="ARBA00022857"/>
    </source>
</evidence>
<evidence type="ECO:0000256" key="12">
    <source>
        <dbReference type="HAMAP-Rule" id="MF_01576"/>
    </source>
</evidence>
<sequence>MSGRMCDLTISGIPVFRVTMLKWKITLKHSGRTRFMTTIIDGKQIAKDLNAQTATRVAALKKRDIVPGLAVIVVGDDPASAIYVRNKHKKALKLGIKSVVRELPATTTQAELTQIVMAYNVDPTIHGILVQSPLPAGLDEQAIVAAIDPQKDVDGFHPLNVGRLFANLPGKYPVSCTPRGIMTMLATLPMHLRGKRAVVVGRSLIVGRPMAAMLLNADMTVSVAHVHTQHLSDLTRTADVLVVATGVTHLIKATDVKPGAVVIDVGMDRDENGKLTGDVDFDNVAPRVAAITPVPGGVGPMTIATLMQQTVDLCEWSEQRGNN</sequence>
<dbReference type="Gene3D" id="3.40.50.10860">
    <property type="entry name" value="Leucine Dehydrogenase, chain A, domain 1"/>
    <property type="match status" value="1"/>
</dbReference>
<dbReference type="PROSITE" id="PS00767">
    <property type="entry name" value="THF_DHG_CYH_2"/>
    <property type="match status" value="1"/>
</dbReference>
<evidence type="ECO:0000256" key="1">
    <source>
        <dbReference type="ARBA" id="ARBA00004777"/>
    </source>
</evidence>